<keyword evidence="4" id="KW-0449">Lipoprotein</keyword>
<evidence type="ECO:0000259" key="7">
    <source>
        <dbReference type="Pfam" id="PF09864"/>
    </source>
</evidence>
<dbReference type="InterPro" id="IPR036328">
    <property type="entry name" value="MliC_sf"/>
</dbReference>
<dbReference type="Gene3D" id="2.40.128.200">
    <property type="match status" value="1"/>
</dbReference>
<protein>
    <submittedName>
        <fullName evidence="8">DUF1311 domain-containing protein</fullName>
    </submittedName>
</protein>
<name>A0A437JUL7_9BURK</name>
<dbReference type="InterPro" id="IPR009739">
    <property type="entry name" value="LprI-like_N"/>
</dbReference>
<feature type="domain" description="C-type lysozyme inhibitor" evidence="7">
    <location>
        <begin position="120"/>
        <end position="188"/>
    </location>
</feature>
<dbReference type="RefSeq" id="WP_128198956.1">
    <property type="nucleotide sequence ID" value="NZ_SACT01000004.1"/>
</dbReference>
<dbReference type="AlphaFoldDB" id="A0A437JUL7"/>
<accession>A0A437JUL7</accession>
<dbReference type="OrthoDB" id="5450120at2"/>
<dbReference type="PANTHER" id="PTHR37549:SF1">
    <property type="entry name" value="LIPOPROTEIN LPRI"/>
    <property type="match status" value="1"/>
</dbReference>
<dbReference type="Proteomes" id="UP000288178">
    <property type="component" value="Unassembled WGS sequence"/>
</dbReference>
<comment type="caution">
    <text evidence="8">The sequence shown here is derived from an EMBL/GenBank/DDBJ whole genome shotgun (WGS) entry which is preliminary data.</text>
</comment>
<proteinExistence type="predicted"/>
<evidence type="ECO:0000313" key="8">
    <source>
        <dbReference type="EMBL" id="RVT50930.1"/>
    </source>
</evidence>
<evidence type="ECO:0000256" key="1">
    <source>
        <dbReference type="ARBA" id="ARBA00022729"/>
    </source>
</evidence>
<evidence type="ECO:0000313" key="9">
    <source>
        <dbReference type="Proteomes" id="UP000288178"/>
    </source>
</evidence>
<dbReference type="EMBL" id="SACT01000004">
    <property type="protein sequence ID" value="RVT50930.1"/>
    <property type="molecule type" value="Genomic_DNA"/>
</dbReference>
<feature type="signal peptide" evidence="5">
    <location>
        <begin position="1"/>
        <end position="19"/>
    </location>
</feature>
<sequence>MRLPVLLAALLTTALPAAAAGPSFDCSRAAAGSIEAQVCASPDLSALDRQLADVYAAARAKAKNEHPPTLAAEQRGWIKGRNDCWKADDKATCVRGAYRLRIAELQARYRLLPGRGPVTYICDGQPANAVVAMFFATDPPSAVVERGDGVSMMFLQPAASGARYVGRNESLWEHHGEARVVWGYGSPEMTCTVQR</sequence>
<dbReference type="InterPro" id="IPR018660">
    <property type="entry name" value="MliC"/>
</dbReference>
<dbReference type="Pfam" id="PF07007">
    <property type="entry name" value="LprI"/>
    <property type="match status" value="1"/>
</dbReference>
<gene>
    <name evidence="8" type="ORF">ENE75_14110</name>
</gene>
<evidence type="ECO:0000256" key="4">
    <source>
        <dbReference type="ARBA" id="ARBA00023288"/>
    </source>
</evidence>
<keyword evidence="9" id="KW-1185">Reference proteome</keyword>
<dbReference type="InterPro" id="IPR052755">
    <property type="entry name" value="Lysozyme_Inhibitor_LprI"/>
</dbReference>
<evidence type="ECO:0000256" key="5">
    <source>
        <dbReference type="SAM" id="SignalP"/>
    </source>
</evidence>
<dbReference type="Gene3D" id="1.20.1270.180">
    <property type="match status" value="1"/>
</dbReference>
<dbReference type="SUPFAM" id="SSF141488">
    <property type="entry name" value="YdhA-like"/>
    <property type="match status" value="1"/>
</dbReference>
<evidence type="ECO:0000259" key="6">
    <source>
        <dbReference type="Pfam" id="PF07007"/>
    </source>
</evidence>
<dbReference type="GO" id="GO:0005576">
    <property type="term" value="C:extracellular region"/>
    <property type="evidence" value="ECO:0007669"/>
    <property type="project" value="TreeGrafter"/>
</dbReference>
<organism evidence="8 9">
    <name type="scientific">Rubrivivax albus</name>
    <dbReference type="NCBI Taxonomy" id="2499835"/>
    <lineage>
        <taxon>Bacteria</taxon>
        <taxon>Pseudomonadati</taxon>
        <taxon>Pseudomonadota</taxon>
        <taxon>Betaproteobacteria</taxon>
        <taxon>Burkholderiales</taxon>
        <taxon>Sphaerotilaceae</taxon>
        <taxon>Rubrivivax</taxon>
    </lineage>
</organism>
<evidence type="ECO:0000256" key="3">
    <source>
        <dbReference type="ARBA" id="ARBA00023139"/>
    </source>
</evidence>
<feature type="domain" description="Lysozyme inhibitor LprI-like N-terminal" evidence="6">
    <location>
        <begin position="26"/>
        <end position="86"/>
    </location>
</feature>
<dbReference type="PANTHER" id="PTHR37549">
    <property type="entry name" value="LIPOPROTEIN LPRI"/>
    <property type="match status" value="1"/>
</dbReference>
<dbReference type="Pfam" id="PF09864">
    <property type="entry name" value="MliC"/>
    <property type="match status" value="1"/>
</dbReference>
<evidence type="ECO:0000256" key="2">
    <source>
        <dbReference type="ARBA" id="ARBA00023136"/>
    </source>
</evidence>
<feature type="chain" id="PRO_5019370100" evidence="5">
    <location>
        <begin position="20"/>
        <end position="195"/>
    </location>
</feature>
<keyword evidence="1 5" id="KW-0732">Signal</keyword>
<keyword evidence="2" id="KW-0472">Membrane</keyword>
<reference evidence="8 9" key="1">
    <citation type="submission" date="2019-01" db="EMBL/GenBank/DDBJ databases">
        <authorList>
            <person name="Chen W.-M."/>
        </authorList>
    </citation>
    <scope>NUCLEOTIDE SEQUENCE [LARGE SCALE GENOMIC DNA]</scope>
    <source>
        <strain evidence="8 9">ICH-3</strain>
    </source>
</reference>
<keyword evidence="3" id="KW-0564">Palmitate</keyword>